<reference evidence="7 8" key="1">
    <citation type="submission" date="2015-04" db="EMBL/GenBank/DDBJ databases">
        <authorList>
            <person name="Syromyatnikov M.Y."/>
            <person name="Popov V.N."/>
        </authorList>
    </citation>
    <scope>NUCLEOTIDE SEQUENCE [LARGE SCALE GENOMIC DNA]</scope>
</reference>
<gene>
    <name evidence="7" type="ORF">CLUMA_CG011378</name>
</gene>
<accession>A0A1J1IHS6</accession>
<dbReference type="GO" id="GO:0005829">
    <property type="term" value="C:cytosol"/>
    <property type="evidence" value="ECO:0007669"/>
    <property type="project" value="TreeGrafter"/>
</dbReference>
<dbReference type="OrthoDB" id="2012278at2759"/>
<evidence type="ECO:0000313" key="7">
    <source>
        <dbReference type="EMBL" id="CRK98009.1"/>
    </source>
</evidence>
<proteinExistence type="predicted"/>
<evidence type="ECO:0000256" key="3">
    <source>
        <dbReference type="ARBA" id="ARBA00022989"/>
    </source>
</evidence>
<evidence type="ECO:0000256" key="4">
    <source>
        <dbReference type="ARBA" id="ARBA00023136"/>
    </source>
</evidence>
<evidence type="ECO:0000256" key="1">
    <source>
        <dbReference type="ARBA" id="ARBA00004370"/>
    </source>
</evidence>
<sequence length="655" mass="75457">MNIPRKRSGSNSKKTKEKYEVLLKNEENDEVNENLINEIINSNIVYENFEVEVMKIVNIEQSLFVKKNINLLIKECIKSLDSKNSKKISNGLRILGIIFYSTLKKSNGFLQVVLSEEELGDCMKTLIQHCNSILLSEILDSPRDVCLKLLLVILTSMDNLNQNSIIEHLMVNNLFEPFIRLLNDPDFHNCEFGHDVVLLITLLVNYRKNEGTNPYVVQLSILADEYALNSFGQIISSKLIEFCRLYTVSLEGHSTSWLSSLSNIVGNMFISDDDTDRTLQIRANNALLLALYENIHLNRNFVTTLAHTQNESSPPSPSNTLQNTGQSPDLASAPIIEVTPTNLFVSLFEYCSIVMKDYKPESIVNCKLCFLILTCISEDSYANTLMHDENLNFKVTLHRAQMRHRNLPIDKSSKPLAATLFDLIIEFSISHMMKQKFPIELYLLSVGIIHRLIVYQKRCHVRLNFEWKNLWAALINLLKFLVYQESYLVKKCNIFALATQVVNIFNLFIAYGDTFLKKTSMYDELYYELNREEKIFSEIHACVLRYTAMTDCEYKEDVLKLLNSLVNILAIIKHFQIKIKEWLAARSLSTPTEEQILSVVRENYDLTLKLQENLDSYERYNESKHNAFFNAIITDVICDLRTKNCGKFLIDGTTN</sequence>
<dbReference type="SMART" id="SM01158">
    <property type="entry name" value="DUF1741"/>
    <property type="match status" value="1"/>
</dbReference>
<dbReference type="InterPro" id="IPR039868">
    <property type="entry name" value="ARMD3-like"/>
</dbReference>
<dbReference type="AlphaFoldDB" id="A0A1J1IHS6"/>
<dbReference type="Pfam" id="PF08427">
    <property type="entry name" value="ARMH3_C"/>
    <property type="match status" value="1"/>
</dbReference>
<evidence type="ECO:0000256" key="5">
    <source>
        <dbReference type="SAM" id="MobiDB-lite"/>
    </source>
</evidence>
<dbReference type="EMBL" id="CVRI01000047">
    <property type="protein sequence ID" value="CRK98009.1"/>
    <property type="molecule type" value="Genomic_DNA"/>
</dbReference>
<dbReference type="PANTHER" id="PTHR13608">
    <property type="entry name" value="ARMADILLO-LIKE HELICAL DOMAIN-CONTAINING PROTEIN 3"/>
    <property type="match status" value="1"/>
</dbReference>
<dbReference type="PANTHER" id="PTHR13608:SF3">
    <property type="entry name" value="ARMADILLO-LIKE HELICAL DOMAIN-CONTAINING PROTEIN 3"/>
    <property type="match status" value="1"/>
</dbReference>
<keyword evidence="2" id="KW-0812">Transmembrane</keyword>
<evidence type="ECO:0000256" key="2">
    <source>
        <dbReference type="ARBA" id="ARBA00022692"/>
    </source>
</evidence>
<protein>
    <submittedName>
        <fullName evidence="7">CLUMA_CG011378, isoform A</fullName>
    </submittedName>
</protein>
<dbReference type="GO" id="GO:0016020">
    <property type="term" value="C:membrane"/>
    <property type="evidence" value="ECO:0007669"/>
    <property type="project" value="UniProtKB-SubCell"/>
</dbReference>
<dbReference type="InterPro" id="IPR013636">
    <property type="entry name" value="ARMH3_C"/>
</dbReference>
<dbReference type="Proteomes" id="UP000183832">
    <property type="component" value="Unassembled WGS sequence"/>
</dbReference>
<dbReference type="STRING" id="568069.A0A1J1IHS6"/>
<comment type="subcellular location">
    <subcellularLocation>
        <location evidence="1">Membrane</location>
    </subcellularLocation>
</comment>
<evidence type="ECO:0000313" key="8">
    <source>
        <dbReference type="Proteomes" id="UP000183832"/>
    </source>
</evidence>
<feature type="region of interest" description="Disordered" evidence="5">
    <location>
        <begin position="307"/>
        <end position="326"/>
    </location>
</feature>
<feature type="domain" description="Armadillo-like helical" evidence="6">
    <location>
        <begin position="408"/>
        <end position="644"/>
    </location>
</feature>
<keyword evidence="8" id="KW-1185">Reference proteome</keyword>
<keyword evidence="3" id="KW-1133">Transmembrane helix</keyword>
<organism evidence="7 8">
    <name type="scientific">Clunio marinus</name>
    <dbReference type="NCBI Taxonomy" id="568069"/>
    <lineage>
        <taxon>Eukaryota</taxon>
        <taxon>Metazoa</taxon>
        <taxon>Ecdysozoa</taxon>
        <taxon>Arthropoda</taxon>
        <taxon>Hexapoda</taxon>
        <taxon>Insecta</taxon>
        <taxon>Pterygota</taxon>
        <taxon>Neoptera</taxon>
        <taxon>Endopterygota</taxon>
        <taxon>Diptera</taxon>
        <taxon>Nematocera</taxon>
        <taxon>Chironomoidea</taxon>
        <taxon>Chironomidae</taxon>
        <taxon>Clunio</taxon>
    </lineage>
</organism>
<keyword evidence="4" id="KW-0472">Membrane</keyword>
<name>A0A1J1IHS6_9DIPT</name>
<evidence type="ECO:0000259" key="6">
    <source>
        <dbReference type="SMART" id="SM01158"/>
    </source>
</evidence>